<gene>
    <name evidence="1" type="ORF">HELGO_WM22220</name>
</gene>
<evidence type="ECO:0000313" key="1">
    <source>
        <dbReference type="EMBL" id="CAA6825439.1"/>
    </source>
</evidence>
<dbReference type="AlphaFoldDB" id="A0A6S6UEQ2"/>
<sequence length="368" mass="44090">MLELEVFDKHNLNKAESNIFIVSTLLQLLGAIEAQKYFKTKNNILVFLFYGNKNFDESQLLQKKHLFDYDKLIIFSSENTKNLLLLNIALIKELKKYLYNQVFVGFFSANFRRFIANIQYNKLFLIDDGVYTIYIHDELYNPKSRLSNKYILPFSEKKRKTFIKKIRFWIFHNFRKNYLLFHGYKNDMKKYDLGFFTMFQLEKYGDEIIINHNFNFLKKMHDFDYLTNRLDQKLYFIGQPLERVLDISLDTYLNYLKIILCKYKDYKIVYIPHRAESLEKIKRITILVDKILVPDTNIELYLLENKKNLSHVVSFVSTALYSIRKLLPTSIIEAYILPIQDNVKVQESLLLTYKTFSCMDIKIIPLKD</sequence>
<protein>
    <submittedName>
        <fullName evidence="1">Uncharacterized protein</fullName>
    </submittedName>
</protein>
<accession>A0A6S6UEQ2</accession>
<dbReference type="EMBL" id="CACVAS010000129">
    <property type="protein sequence ID" value="CAA6825439.1"/>
    <property type="molecule type" value="Genomic_DNA"/>
</dbReference>
<reference evidence="1" key="1">
    <citation type="submission" date="2020-01" db="EMBL/GenBank/DDBJ databases">
        <authorList>
            <person name="Meier V. D."/>
            <person name="Meier V D."/>
        </authorList>
    </citation>
    <scope>NUCLEOTIDE SEQUENCE</scope>
    <source>
        <strain evidence="1">HLG_WM_MAG_01</strain>
    </source>
</reference>
<name>A0A6S6UEQ2_9BACT</name>
<organism evidence="1">
    <name type="scientific">uncultured Sulfurovum sp</name>
    <dbReference type="NCBI Taxonomy" id="269237"/>
    <lineage>
        <taxon>Bacteria</taxon>
        <taxon>Pseudomonadati</taxon>
        <taxon>Campylobacterota</taxon>
        <taxon>Epsilonproteobacteria</taxon>
        <taxon>Campylobacterales</taxon>
        <taxon>Sulfurovaceae</taxon>
        <taxon>Sulfurovum</taxon>
        <taxon>environmental samples</taxon>
    </lineage>
</organism>
<proteinExistence type="predicted"/>